<keyword evidence="3 6" id="KW-0812">Transmembrane</keyword>
<name>A0A4R2EZ83_9BACT</name>
<evidence type="ECO:0000256" key="3">
    <source>
        <dbReference type="ARBA" id="ARBA00022692"/>
    </source>
</evidence>
<dbReference type="InterPro" id="IPR036259">
    <property type="entry name" value="MFS_trans_sf"/>
</dbReference>
<dbReference type="OrthoDB" id="9768783at2"/>
<keyword evidence="2" id="KW-0813">Transport</keyword>
<evidence type="ECO:0000256" key="1">
    <source>
        <dbReference type="ARBA" id="ARBA00004127"/>
    </source>
</evidence>
<dbReference type="RefSeq" id="WP_131838348.1">
    <property type="nucleotide sequence ID" value="NZ_SLWB01000002.1"/>
</dbReference>
<gene>
    <name evidence="8" type="ORF">CLV25_102260</name>
</gene>
<dbReference type="EMBL" id="SLWB01000002">
    <property type="protein sequence ID" value="TCN72294.1"/>
    <property type="molecule type" value="Genomic_DNA"/>
</dbReference>
<evidence type="ECO:0000256" key="4">
    <source>
        <dbReference type="ARBA" id="ARBA00022989"/>
    </source>
</evidence>
<feature type="transmembrane region" description="Helical" evidence="6">
    <location>
        <begin position="345"/>
        <end position="365"/>
    </location>
</feature>
<feature type="transmembrane region" description="Helical" evidence="6">
    <location>
        <begin position="166"/>
        <end position="188"/>
    </location>
</feature>
<evidence type="ECO:0000256" key="5">
    <source>
        <dbReference type="ARBA" id="ARBA00023136"/>
    </source>
</evidence>
<proteinExistence type="predicted"/>
<feature type="transmembrane region" description="Helical" evidence="6">
    <location>
        <begin position="411"/>
        <end position="431"/>
    </location>
</feature>
<dbReference type="SUPFAM" id="SSF103473">
    <property type="entry name" value="MFS general substrate transporter"/>
    <property type="match status" value="1"/>
</dbReference>
<evidence type="ECO:0000313" key="8">
    <source>
        <dbReference type="EMBL" id="TCN72294.1"/>
    </source>
</evidence>
<dbReference type="PROSITE" id="PS50850">
    <property type="entry name" value="MFS"/>
    <property type="match status" value="1"/>
</dbReference>
<evidence type="ECO:0000256" key="2">
    <source>
        <dbReference type="ARBA" id="ARBA00022448"/>
    </source>
</evidence>
<protein>
    <submittedName>
        <fullName evidence="8">UMF1 family MFS transporter</fullName>
    </submittedName>
</protein>
<dbReference type="InterPro" id="IPR050495">
    <property type="entry name" value="ATG22/LtaA_families"/>
</dbReference>
<feature type="transmembrane region" description="Helical" evidence="6">
    <location>
        <begin position="290"/>
        <end position="309"/>
    </location>
</feature>
<feature type="transmembrane region" description="Helical" evidence="6">
    <location>
        <begin position="124"/>
        <end position="146"/>
    </location>
</feature>
<keyword evidence="4 6" id="KW-1133">Transmembrane helix</keyword>
<dbReference type="InterPro" id="IPR020846">
    <property type="entry name" value="MFS_dom"/>
</dbReference>
<dbReference type="GO" id="GO:0012505">
    <property type="term" value="C:endomembrane system"/>
    <property type="evidence" value="ECO:0007669"/>
    <property type="project" value="UniProtKB-SubCell"/>
</dbReference>
<feature type="transmembrane region" description="Helical" evidence="6">
    <location>
        <begin position="200"/>
        <end position="220"/>
    </location>
</feature>
<feature type="transmembrane region" description="Helical" evidence="6">
    <location>
        <begin position="62"/>
        <end position="86"/>
    </location>
</feature>
<keyword evidence="5 6" id="KW-0472">Membrane</keyword>
<comment type="caution">
    <text evidence="8">The sequence shown here is derived from an EMBL/GenBank/DDBJ whole genome shotgun (WGS) entry which is preliminary data.</text>
</comment>
<feature type="domain" description="Major facilitator superfamily (MFS) profile" evidence="7">
    <location>
        <begin position="28"/>
        <end position="435"/>
    </location>
</feature>
<feature type="transmembrane region" description="Helical" evidence="6">
    <location>
        <begin position="98"/>
        <end position="118"/>
    </location>
</feature>
<feature type="transmembrane region" description="Helical" evidence="6">
    <location>
        <begin position="321"/>
        <end position="339"/>
    </location>
</feature>
<dbReference type="PANTHER" id="PTHR23519">
    <property type="entry name" value="AUTOPHAGY-RELATED PROTEIN 22"/>
    <property type="match status" value="1"/>
</dbReference>
<sequence length="441" mass="48877">MNRNAAIPIVRNDPKVVRGWVMYDWANSVYQLTIASTIFPIYFNSVTHTNGSYTVSFFGYEIVNTVLYSWSIAVAYLLVAVLSPLLSSFADYTGRRRAFMKAFTLIGSVSCGALFFFNKNTIELGTIAFTLGTIGYGGSIVFYNSFLPVIASEDMQDRISARGYSLGYLGGVVLLLFNLFMIMQPGLFGIANGSPLPAQISFVTVFLWWLGFSQITFEALPKYTLRKRKRKERVLLNGYRELQHTFKKVIKSYRLTVFLIGFFFTMMGLLTTMFMAASYGEKQLGVKEDVLIGTILVIQLVGIAGAWSFARLSERYGNLQALLVSLVVWIAICIYAFAIKGAGGFIVAAVVIGLVMGGTQSLARSTYSKMLPETTDHTSFFSFYDVLEKMATVLGTFMFGIIEAITGSMRYSVLSIAIFFVLGLVSFLLLVGRTKPNKSVA</sequence>
<dbReference type="PANTHER" id="PTHR23519:SF1">
    <property type="entry name" value="AUTOPHAGY-RELATED PROTEIN 22"/>
    <property type="match status" value="1"/>
</dbReference>
<keyword evidence="9" id="KW-1185">Reference proteome</keyword>
<dbReference type="GO" id="GO:0022857">
    <property type="term" value="F:transmembrane transporter activity"/>
    <property type="evidence" value="ECO:0007669"/>
    <property type="project" value="InterPro"/>
</dbReference>
<dbReference type="Pfam" id="PF11700">
    <property type="entry name" value="ATG22"/>
    <property type="match status" value="1"/>
</dbReference>
<evidence type="ECO:0000313" key="9">
    <source>
        <dbReference type="Proteomes" id="UP000294830"/>
    </source>
</evidence>
<feature type="transmembrane region" description="Helical" evidence="6">
    <location>
        <begin position="21"/>
        <end position="42"/>
    </location>
</feature>
<reference evidence="8 9" key="1">
    <citation type="submission" date="2019-03" db="EMBL/GenBank/DDBJ databases">
        <title>Genomic Encyclopedia of Archaeal and Bacterial Type Strains, Phase II (KMG-II): from individual species to whole genera.</title>
        <authorList>
            <person name="Goeker M."/>
        </authorList>
    </citation>
    <scope>NUCLEOTIDE SEQUENCE [LARGE SCALE GENOMIC DNA]</scope>
    <source>
        <strain evidence="8 9">RL-C</strain>
    </source>
</reference>
<feature type="transmembrane region" description="Helical" evidence="6">
    <location>
        <begin position="255"/>
        <end position="278"/>
    </location>
</feature>
<feature type="transmembrane region" description="Helical" evidence="6">
    <location>
        <begin position="386"/>
        <end position="405"/>
    </location>
</feature>
<dbReference type="Proteomes" id="UP000294830">
    <property type="component" value="Unassembled WGS sequence"/>
</dbReference>
<organism evidence="8 9">
    <name type="scientific">Acetobacteroides hydrogenigenes</name>
    <dbReference type="NCBI Taxonomy" id="979970"/>
    <lineage>
        <taxon>Bacteria</taxon>
        <taxon>Pseudomonadati</taxon>
        <taxon>Bacteroidota</taxon>
        <taxon>Bacteroidia</taxon>
        <taxon>Bacteroidales</taxon>
        <taxon>Rikenellaceae</taxon>
        <taxon>Acetobacteroides</taxon>
    </lineage>
</organism>
<evidence type="ECO:0000259" key="7">
    <source>
        <dbReference type="PROSITE" id="PS50850"/>
    </source>
</evidence>
<dbReference type="InterPro" id="IPR024671">
    <property type="entry name" value="Atg22-like"/>
</dbReference>
<accession>A0A4R2EZ83</accession>
<evidence type="ECO:0000256" key="6">
    <source>
        <dbReference type="SAM" id="Phobius"/>
    </source>
</evidence>
<comment type="subcellular location">
    <subcellularLocation>
        <location evidence="1">Endomembrane system</location>
        <topology evidence="1">Multi-pass membrane protein</topology>
    </subcellularLocation>
</comment>
<dbReference type="AlphaFoldDB" id="A0A4R2EZ83"/>
<dbReference type="Gene3D" id="1.20.1250.20">
    <property type="entry name" value="MFS general substrate transporter like domains"/>
    <property type="match status" value="1"/>
</dbReference>